<gene>
    <name evidence="2" type="ORF">JX265_002272</name>
</gene>
<dbReference type="Gene3D" id="3.40.50.1820">
    <property type="entry name" value="alpha/beta hydrolase"/>
    <property type="match status" value="1"/>
</dbReference>
<dbReference type="PANTHER" id="PTHR43798">
    <property type="entry name" value="MONOACYLGLYCEROL LIPASE"/>
    <property type="match status" value="1"/>
</dbReference>
<name>A0A9P9WU38_9PEZI</name>
<organism evidence="2 3">
    <name type="scientific">Neoarthrinium moseri</name>
    <dbReference type="NCBI Taxonomy" id="1658444"/>
    <lineage>
        <taxon>Eukaryota</taxon>
        <taxon>Fungi</taxon>
        <taxon>Dikarya</taxon>
        <taxon>Ascomycota</taxon>
        <taxon>Pezizomycotina</taxon>
        <taxon>Sordariomycetes</taxon>
        <taxon>Xylariomycetidae</taxon>
        <taxon>Amphisphaeriales</taxon>
        <taxon>Apiosporaceae</taxon>
        <taxon>Neoarthrinium</taxon>
    </lineage>
</organism>
<accession>A0A9P9WU38</accession>
<feature type="domain" description="AB hydrolase-1" evidence="1">
    <location>
        <begin position="32"/>
        <end position="153"/>
    </location>
</feature>
<dbReference type="PANTHER" id="PTHR43798:SF33">
    <property type="entry name" value="HYDROLASE, PUTATIVE (AFU_ORTHOLOGUE AFUA_2G14860)-RELATED"/>
    <property type="match status" value="1"/>
</dbReference>
<dbReference type="OrthoDB" id="408373at2759"/>
<dbReference type="EMBL" id="JAFIMR010000004">
    <property type="protein sequence ID" value="KAI1879318.1"/>
    <property type="molecule type" value="Genomic_DNA"/>
</dbReference>
<dbReference type="PRINTS" id="PR00111">
    <property type="entry name" value="ABHYDROLASE"/>
</dbReference>
<evidence type="ECO:0000259" key="1">
    <source>
        <dbReference type="Pfam" id="PF00561"/>
    </source>
</evidence>
<dbReference type="Pfam" id="PF00561">
    <property type="entry name" value="Abhydrolase_1"/>
    <property type="match status" value="1"/>
</dbReference>
<dbReference type="GO" id="GO:0016020">
    <property type="term" value="C:membrane"/>
    <property type="evidence" value="ECO:0007669"/>
    <property type="project" value="TreeGrafter"/>
</dbReference>
<dbReference type="InterPro" id="IPR000073">
    <property type="entry name" value="AB_hydrolase_1"/>
</dbReference>
<comment type="caution">
    <text evidence="2">The sequence shown here is derived from an EMBL/GenBank/DDBJ whole genome shotgun (WGS) entry which is preliminary data.</text>
</comment>
<dbReference type="InterPro" id="IPR050266">
    <property type="entry name" value="AB_hydrolase_sf"/>
</dbReference>
<protein>
    <recommendedName>
        <fullName evidence="1">AB hydrolase-1 domain-containing protein</fullName>
    </recommendedName>
</protein>
<proteinExistence type="predicted"/>
<evidence type="ECO:0000313" key="2">
    <source>
        <dbReference type="EMBL" id="KAI1879318.1"/>
    </source>
</evidence>
<dbReference type="SUPFAM" id="SSF53474">
    <property type="entry name" value="alpha/beta-Hydrolases"/>
    <property type="match status" value="1"/>
</dbReference>
<dbReference type="InterPro" id="IPR029058">
    <property type="entry name" value="AB_hydrolase_fold"/>
</dbReference>
<keyword evidence="3" id="KW-1185">Reference proteome</keyword>
<reference evidence="2" key="1">
    <citation type="submission" date="2021-03" db="EMBL/GenBank/DDBJ databases">
        <title>Revisited historic fungal species revealed as producer of novel bioactive compounds through whole genome sequencing and comparative genomics.</title>
        <authorList>
            <person name="Vignolle G.A."/>
            <person name="Hochenegger N."/>
            <person name="Mach R.L."/>
            <person name="Mach-Aigner A.R."/>
            <person name="Javad Rahimi M."/>
            <person name="Salim K.A."/>
            <person name="Chan C.M."/>
            <person name="Lim L.B.L."/>
            <person name="Cai F."/>
            <person name="Druzhinina I.S."/>
            <person name="U'Ren J.M."/>
            <person name="Derntl C."/>
        </authorList>
    </citation>
    <scope>NUCLEOTIDE SEQUENCE</scope>
    <source>
        <strain evidence="2">TUCIM 5799</strain>
    </source>
</reference>
<evidence type="ECO:0000313" key="3">
    <source>
        <dbReference type="Proteomes" id="UP000829685"/>
    </source>
</evidence>
<dbReference type="AlphaFoldDB" id="A0A9P9WU38"/>
<dbReference type="Proteomes" id="UP000829685">
    <property type="component" value="Unassembled WGS sequence"/>
</dbReference>
<sequence>MESLSIKKAYVDSEYGQVHYRYAVPPQVTRDTLVFLHKSASSSISYTKLIQHYSSAGHSCYAPDMPGFGGSFDPPPPAIDIISTKGTRWYVDLFMSVFEALGLADKGFHIIGHHSGASLATEMAAVYPDKVKSICLVGASIMSAEERAKMKEQYFAPFNKPVPDGSHLLKTWDYLRGMGVGDDLDLFQREAIDHIRAWKGRNQIYGAIWGQDKETYFKMVKCPIVVMCARDDVLWAHAENAKKHRSDVPLIEVKGANFSLDRDAEGIITHWTQLIDKAS</sequence>